<dbReference type="STRING" id="1619036.US58_C0014G0048"/>
<organism evidence="1 2">
    <name type="scientific">Candidatus Magasanikbacteria bacterium GW2011_GWA2_37_8</name>
    <dbReference type="NCBI Taxonomy" id="1619036"/>
    <lineage>
        <taxon>Bacteria</taxon>
        <taxon>Candidatus Magasanikiibacteriota</taxon>
    </lineage>
</organism>
<proteinExistence type="predicted"/>
<comment type="caution">
    <text evidence="1">The sequence shown here is derived from an EMBL/GenBank/DDBJ whole genome shotgun (WGS) entry which is preliminary data.</text>
</comment>
<gene>
    <name evidence="1" type="ORF">US58_C0014G0048</name>
</gene>
<dbReference type="EMBL" id="LBTN01000014">
    <property type="protein sequence ID" value="KKQ40686.1"/>
    <property type="molecule type" value="Genomic_DNA"/>
</dbReference>
<evidence type="ECO:0000313" key="1">
    <source>
        <dbReference type="EMBL" id="KKQ40686.1"/>
    </source>
</evidence>
<protein>
    <submittedName>
        <fullName evidence="1">Uncharacterized protein</fullName>
    </submittedName>
</protein>
<dbReference type="Proteomes" id="UP000034333">
    <property type="component" value="Unassembled WGS sequence"/>
</dbReference>
<name>A0A0G0KJD2_9BACT</name>
<accession>A0A0G0KJD2</accession>
<reference evidence="1 2" key="1">
    <citation type="journal article" date="2015" name="Nature">
        <title>rRNA introns, odd ribosomes, and small enigmatic genomes across a large radiation of phyla.</title>
        <authorList>
            <person name="Brown C.T."/>
            <person name="Hug L.A."/>
            <person name="Thomas B.C."/>
            <person name="Sharon I."/>
            <person name="Castelle C.J."/>
            <person name="Singh A."/>
            <person name="Wilkins M.J."/>
            <person name="Williams K.H."/>
            <person name="Banfield J.F."/>
        </authorList>
    </citation>
    <scope>NUCLEOTIDE SEQUENCE [LARGE SCALE GENOMIC DNA]</scope>
</reference>
<dbReference type="AlphaFoldDB" id="A0A0G0KJD2"/>
<evidence type="ECO:0000313" key="2">
    <source>
        <dbReference type="Proteomes" id="UP000034333"/>
    </source>
</evidence>
<sequence length="60" mass="6982">MSKEIIAQLTSLKNAEVNPKQEWLTKNRALLLSQIKNTVSDTPKTMVIRRNIIKKQFLRC</sequence>